<sequence length="260" mass="28332">MLLLSQAPNLSAKRCSLSSSPLNPKFSNPKPFLFSNRKPKLTATSKPLNLTLAKPEGGIDSSSATKPTTPFHNDQTVFVGQENVPLEGVIQFDKPTSDSSFSSRLNKWGWVALLAGGDVLALLLFAAIGRFSHGFTVFDTETLRTADPFIAGWFLSAYFLGGYAEDGRGMNGLSKGVIAAAKSWALGIPLGIVIRSLSSGHFPPYNFILVTMGSTAVLLVGWRTILYNILPNDKSKKSDVYRRGSPFELFELLTSLVRRW</sequence>
<feature type="transmembrane region" description="Helical" evidence="1">
    <location>
        <begin position="108"/>
        <end position="128"/>
    </location>
</feature>
<dbReference type="AlphaFoldDB" id="A0A8J4VQ62"/>
<keyword evidence="1" id="KW-1133">Transmembrane helix</keyword>
<accession>A0A8J4VQ62</accession>
<proteinExistence type="predicted"/>
<evidence type="ECO:0000256" key="1">
    <source>
        <dbReference type="SAM" id="Phobius"/>
    </source>
</evidence>
<evidence type="ECO:0000313" key="3">
    <source>
        <dbReference type="Proteomes" id="UP000737018"/>
    </source>
</evidence>
<reference evidence="2" key="1">
    <citation type="submission" date="2020-03" db="EMBL/GenBank/DDBJ databases">
        <title>Castanea mollissima Vanexum genome sequencing.</title>
        <authorList>
            <person name="Staton M."/>
        </authorList>
    </citation>
    <scope>NUCLEOTIDE SEQUENCE</scope>
    <source>
        <tissue evidence="2">Leaf</tissue>
    </source>
</reference>
<organism evidence="2 3">
    <name type="scientific">Castanea mollissima</name>
    <name type="common">Chinese chestnut</name>
    <dbReference type="NCBI Taxonomy" id="60419"/>
    <lineage>
        <taxon>Eukaryota</taxon>
        <taxon>Viridiplantae</taxon>
        <taxon>Streptophyta</taxon>
        <taxon>Embryophyta</taxon>
        <taxon>Tracheophyta</taxon>
        <taxon>Spermatophyta</taxon>
        <taxon>Magnoliopsida</taxon>
        <taxon>eudicotyledons</taxon>
        <taxon>Gunneridae</taxon>
        <taxon>Pentapetalae</taxon>
        <taxon>rosids</taxon>
        <taxon>fabids</taxon>
        <taxon>Fagales</taxon>
        <taxon>Fagaceae</taxon>
        <taxon>Castanea</taxon>
    </lineage>
</organism>
<dbReference type="PANTHER" id="PTHR35283:SF3">
    <property type="entry name" value="T12C22.21 PROTEIN"/>
    <property type="match status" value="1"/>
</dbReference>
<feature type="transmembrane region" description="Helical" evidence="1">
    <location>
        <begin position="148"/>
        <end position="164"/>
    </location>
</feature>
<feature type="transmembrane region" description="Helical" evidence="1">
    <location>
        <begin position="176"/>
        <end position="195"/>
    </location>
</feature>
<comment type="caution">
    <text evidence="2">The sequence shown here is derived from an EMBL/GenBank/DDBJ whole genome shotgun (WGS) entry which is preliminary data.</text>
</comment>
<name>A0A8J4VQ62_9ROSI</name>
<keyword evidence="1" id="KW-0812">Transmembrane</keyword>
<keyword evidence="3" id="KW-1185">Reference proteome</keyword>
<dbReference type="EMBL" id="JRKL02002905">
    <property type="protein sequence ID" value="KAF3957134.1"/>
    <property type="molecule type" value="Genomic_DNA"/>
</dbReference>
<dbReference type="OrthoDB" id="2015146at2759"/>
<protein>
    <recommendedName>
        <fullName evidence="4">Transmembrane protein</fullName>
    </recommendedName>
</protein>
<gene>
    <name evidence="2" type="ORF">CMV_017818</name>
</gene>
<keyword evidence="1" id="KW-0472">Membrane</keyword>
<dbReference type="Pfam" id="PF11255">
    <property type="entry name" value="DUF3054"/>
    <property type="match status" value="1"/>
</dbReference>
<evidence type="ECO:0008006" key="4">
    <source>
        <dbReference type="Google" id="ProtNLM"/>
    </source>
</evidence>
<dbReference type="PANTHER" id="PTHR35283">
    <property type="entry name" value="T12C22.21 PROTEIN"/>
    <property type="match status" value="1"/>
</dbReference>
<dbReference type="Proteomes" id="UP000737018">
    <property type="component" value="Unassembled WGS sequence"/>
</dbReference>
<feature type="transmembrane region" description="Helical" evidence="1">
    <location>
        <begin position="207"/>
        <end position="230"/>
    </location>
</feature>
<evidence type="ECO:0000313" key="2">
    <source>
        <dbReference type="EMBL" id="KAF3957134.1"/>
    </source>
</evidence>
<dbReference type="InterPro" id="IPR021414">
    <property type="entry name" value="DUF3054"/>
</dbReference>